<evidence type="ECO:0000313" key="2">
    <source>
        <dbReference type="EMBL" id="ATC88993.1"/>
    </source>
</evidence>
<keyword evidence="2" id="KW-0614">Plasmid</keyword>
<dbReference type="OrthoDB" id="256590at2"/>
<dbReference type="InterPro" id="IPR011604">
    <property type="entry name" value="PDDEXK-like_dom_sf"/>
</dbReference>
<evidence type="ECO:0000259" key="1">
    <source>
        <dbReference type="Pfam" id="PF12684"/>
    </source>
</evidence>
<dbReference type="RefSeq" id="WP_010554738.1">
    <property type="nucleotide sequence ID" value="NZ_CP011027.1"/>
</dbReference>
<dbReference type="InterPro" id="IPR024432">
    <property type="entry name" value="Put_RecE_PDDEXK-like_dom"/>
</dbReference>
<dbReference type="InterPro" id="IPR036361">
    <property type="entry name" value="SAP_dom_sf"/>
</dbReference>
<evidence type="ECO:0000313" key="3">
    <source>
        <dbReference type="Proteomes" id="UP000016505"/>
    </source>
</evidence>
<name>A0A290SA94_9GAMM</name>
<dbReference type="Pfam" id="PF12684">
    <property type="entry name" value="DUF3799"/>
    <property type="match status" value="1"/>
</dbReference>
<geneLocation type="plasmid" evidence="2">
    <name>unnamed</name>
</geneLocation>
<reference evidence="2 3" key="1">
    <citation type="journal article" date="2012" name="J. Bacteriol.">
        <title>Genome sequences of type strains of seven species of the marine bacterium Pseudoalteromonas.</title>
        <authorList>
            <person name="Xie B.B."/>
            <person name="Shu Y.L."/>
            <person name="Qin Q.L."/>
            <person name="Rong J.C."/>
            <person name="Zhang X.Y."/>
            <person name="Chen X.L."/>
            <person name="Shi M."/>
            <person name="He H.L."/>
            <person name="Zhou B.C."/>
            <person name="Zhang Y.Z."/>
        </authorList>
    </citation>
    <scope>NUCLEOTIDE SEQUENCE [LARGE SCALE GENOMIC DNA]</scope>
    <source>
        <strain evidence="2 3">A 37-1-2</strain>
        <plasmid evidence="2 3">unnamed</plasmid>
    </source>
</reference>
<dbReference type="Gene3D" id="3.90.320.10">
    <property type="match status" value="1"/>
</dbReference>
<organism evidence="2 3">
    <name type="scientific">Pseudoalteromonas arctica A 37-1-2</name>
    <dbReference type="NCBI Taxonomy" id="1117313"/>
    <lineage>
        <taxon>Bacteria</taxon>
        <taxon>Pseudomonadati</taxon>
        <taxon>Pseudomonadota</taxon>
        <taxon>Gammaproteobacteria</taxon>
        <taxon>Alteromonadales</taxon>
        <taxon>Pseudoalteromonadaceae</taxon>
        <taxon>Pseudoalteromonas</taxon>
    </lineage>
</organism>
<sequence>MSAAKQLNYGLDEIQEAISNEELAPKLSNWVEKAIEAFDANGEPNYVDSQGELIEGIYINMPNDLYHSLPALSSSQLKEFKESPPHYYRRYLSGIEVKRTLQTQRTLDAGTLGHELILEPEDFYNKYFRELLPIDEPDALHTEAQIKAELEKHNLKTTGTKAVKAERLVKHDPNAKVFEHLLRLNREKEGAQSTAIIEGEEKTLYGGKLGVDGQVWDSAIRIVKSLKNEPQADAYINYGLPEVAIISRCPRSGLLLKVKFDWLRFDDEAADVKTTRSANPDDFSRQMRSLKYDLQQAFYTYVASLVGIHIRRFLFVTVEYASADYCQLFKIKDTRLAKAFEEMHQAKDEFVECKRTGKWLSRYSGSVIELD</sequence>
<accession>A0A290SA94</accession>
<gene>
    <name evidence="2" type="ORF">PARC_p0015</name>
</gene>
<dbReference type="Proteomes" id="UP000016505">
    <property type="component" value="Plasmid unnamed"/>
</dbReference>
<protein>
    <recommendedName>
        <fullName evidence="1">Putative exodeoxyribonuclease 8 PDDEXK-like domain-containing protein</fullName>
    </recommendedName>
</protein>
<dbReference type="Gene3D" id="1.10.720.30">
    <property type="entry name" value="SAP domain"/>
    <property type="match status" value="1"/>
</dbReference>
<feature type="domain" description="Putative exodeoxyribonuclease 8 PDDEXK-like" evidence="1">
    <location>
        <begin position="217"/>
        <end position="359"/>
    </location>
</feature>
<dbReference type="KEGG" id="part:PARC_p0015"/>
<dbReference type="EMBL" id="CP011027">
    <property type="protein sequence ID" value="ATC88993.1"/>
    <property type="molecule type" value="Genomic_DNA"/>
</dbReference>
<dbReference type="AlphaFoldDB" id="A0A290SA94"/>
<proteinExistence type="predicted"/>